<dbReference type="PIRSF" id="PIRSF036773">
    <property type="entry name" value="HIRIP5"/>
    <property type="match status" value="1"/>
</dbReference>
<sequence>MVLYLPIVGAVSLKLCDDFDVLCVFVGRVNFRSFSVCNPRCVCFAFSSTSRYREKARLLIPSGVQLASVRFMAIQTQDTPNPNSLKFLPRCQVAESGSIDFPNVSTAHCSPLAQQLFQIEGVKSVFFGRDFITITKQNEIEWKDLRPRVSAALVDFFASGLPIMTEEVSQADSAQSQDGEEDDEVVAMIKELLDTRIRPIVQEDGGDIVYKGFENGIVKLKLVGSCTGCPSSIVTLKSGIQNMLQFYIPEVDGVEQVQDEVDEANITALSELEKRLKDP</sequence>
<evidence type="ECO:0000256" key="3">
    <source>
        <dbReference type="ARBA" id="ARBA00018782"/>
    </source>
</evidence>
<keyword evidence="14" id="KW-1185">Reference proteome</keyword>
<dbReference type="GO" id="GO:0005739">
    <property type="term" value="C:mitochondrion"/>
    <property type="evidence" value="ECO:0007669"/>
    <property type="project" value="UniProtKB-SubCell"/>
</dbReference>
<evidence type="ECO:0000313" key="14">
    <source>
        <dbReference type="Proteomes" id="UP000314986"/>
    </source>
</evidence>
<reference evidence="13" key="5">
    <citation type="submission" date="2025-09" db="UniProtKB">
        <authorList>
            <consortium name="Ensembl"/>
        </authorList>
    </citation>
    <scope>IDENTIFICATION</scope>
</reference>
<evidence type="ECO:0000256" key="7">
    <source>
        <dbReference type="ARBA" id="ARBA00023014"/>
    </source>
</evidence>
<dbReference type="FunFam" id="3.30.300.130:FF:000001">
    <property type="entry name" value="NFU1 iron-sulfur cluster scaffold"/>
    <property type="match status" value="1"/>
</dbReference>
<keyword evidence="7" id="KW-0411">Iron-sulfur</keyword>
<evidence type="ECO:0000256" key="11">
    <source>
        <dbReference type="ARBA" id="ARBA00076495"/>
    </source>
</evidence>
<dbReference type="STRING" id="7868.ENSCMIP00000009280"/>
<accession>A0A4W3H1S6</accession>
<comment type="similarity">
    <text evidence="2">Belongs to the NifU family.</text>
</comment>
<dbReference type="InterPro" id="IPR036498">
    <property type="entry name" value="Nfu/NifU_N_sf"/>
</dbReference>
<dbReference type="AlphaFoldDB" id="A0A4W3H1S6"/>
<reference evidence="14" key="2">
    <citation type="journal article" date="2007" name="PLoS Biol.">
        <title>Survey sequencing and comparative analysis of the elephant shark (Callorhinchus milii) genome.</title>
        <authorList>
            <person name="Venkatesh B."/>
            <person name="Kirkness E.F."/>
            <person name="Loh Y.H."/>
            <person name="Halpern A.L."/>
            <person name="Lee A.P."/>
            <person name="Johnson J."/>
            <person name="Dandona N."/>
            <person name="Viswanathan L.D."/>
            <person name="Tay A."/>
            <person name="Venter J.C."/>
            <person name="Strausberg R.L."/>
            <person name="Brenner S."/>
        </authorList>
    </citation>
    <scope>NUCLEOTIDE SEQUENCE [LARGE SCALE GENOMIC DNA]</scope>
</reference>
<evidence type="ECO:0000259" key="12">
    <source>
        <dbReference type="SMART" id="SM00932"/>
    </source>
</evidence>
<gene>
    <name evidence="13" type="primary">LOC103185862</name>
</gene>
<reference evidence="14" key="1">
    <citation type="journal article" date="2006" name="Science">
        <title>Ancient noncoding elements conserved in the human genome.</title>
        <authorList>
            <person name="Venkatesh B."/>
            <person name="Kirkness E.F."/>
            <person name="Loh Y.H."/>
            <person name="Halpern A.L."/>
            <person name="Lee A.P."/>
            <person name="Johnson J."/>
            <person name="Dandona N."/>
            <person name="Viswanathan L.D."/>
            <person name="Tay A."/>
            <person name="Venter J.C."/>
            <person name="Strausberg R.L."/>
            <person name="Brenner S."/>
        </authorList>
    </citation>
    <scope>NUCLEOTIDE SEQUENCE [LARGE SCALE GENOMIC DNA]</scope>
</reference>
<organism evidence="13 14">
    <name type="scientific">Callorhinchus milii</name>
    <name type="common">Ghost shark</name>
    <dbReference type="NCBI Taxonomy" id="7868"/>
    <lineage>
        <taxon>Eukaryota</taxon>
        <taxon>Metazoa</taxon>
        <taxon>Chordata</taxon>
        <taxon>Craniata</taxon>
        <taxon>Vertebrata</taxon>
        <taxon>Chondrichthyes</taxon>
        <taxon>Holocephali</taxon>
        <taxon>Chimaeriformes</taxon>
        <taxon>Callorhinchidae</taxon>
        <taxon>Callorhinchus</taxon>
    </lineage>
</organism>
<dbReference type="InterPro" id="IPR035433">
    <property type="entry name" value="NFU1-like"/>
</dbReference>
<keyword evidence="6" id="KW-0408">Iron</keyword>
<dbReference type="GO" id="GO:0051536">
    <property type="term" value="F:iron-sulfur cluster binding"/>
    <property type="evidence" value="ECO:0007669"/>
    <property type="project" value="UniProtKB-KW"/>
</dbReference>
<dbReference type="GO" id="GO:0016226">
    <property type="term" value="P:iron-sulfur cluster assembly"/>
    <property type="evidence" value="ECO:0007669"/>
    <property type="project" value="InterPro"/>
</dbReference>
<dbReference type="Pfam" id="PF01106">
    <property type="entry name" value="NifU"/>
    <property type="match status" value="1"/>
</dbReference>
<dbReference type="InterPro" id="IPR034904">
    <property type="entry name" value="FSCA_dom_sf"/>
</dbReference>
<dbReference type="SMART" id="SM00932">
    <property type="entry name" value="Nfu_N"/>
    <property type="match status" value="1"/>
</dbReference>
<evidence type="ECO:0000313" key="13">
    <source>
        <dbReference type="Ensembl" id="ENSCMIP00000009280.1"/>
    </source>
</evidence>
<dbReference type="FunFam" id="3.30.1370.70:FF:000002">
    <property type="entry name" value="NFU1 iron-sulfur cluster scaffold homolog, mitochondrial"/>
    <property type="match status" value="1"/>
</dbReference>
<dbReference type="GeneTree" id="ENSGT00390000011296"/>
<protein>
    <recommendedName>
        <fullName evidence="3">NFU1 iron-sulfur cluster scaffold homolog, mitochondrial</fullName>
    </recommendedName>
    <alternativeName>
        <fullName evidence="11">HIRA-interacting protein 5</fullName>
    </alternativeName>
</protein>
<dbReference type="InterPro" id="IPR014824">
    <property type="entry name" value="Nfu/NifU_N"/>
</dbReference>
<keyword evidence="8" id="KW-0496">Mitochondrion</keyword>
<reference evidence="14" key="3">
    <citation type="journal article" date="2014" name="Nature">
        <title>Elephant shark genome provides unique insights into gnathostome evolution.</title>
        <authorList>
            <consortium name="International Elephant Shark Genome Sequencing Consortium"/>
            <person name="Venkatesh B."/>
            <person name="Lee A.P."/>
            <person name="Ravi V."/>
            <person name="Maurya A.K."/>
            <person name="Lian M.M."/>
            <person name="Swann J.B."/>
            <person name="Ohta Y."/>
            <person name="Flajnik M.F."/>
            <person name="Sutoh Y."/>
            <person name="Kasahara M."/>
            <person name="Hoon S."/>
            <person name="Gangu V."/>
            <person name="Roy S.W."/>
            <person name="Irimia M."/>
            <person name="Korzh V."/>
            <person name="Kondrychyn I."/>
            <person name="Lim Z.W."/>
            <person name="Tay B.H."/>
            <person name="Tohari S."/>
            <person name="Kong K.W."/>
            <person name="Ho S."/>
            <person name="Lorente-Galdos B."/>
            <person name="Quilez J."/>
            <person name="Marques-Bonet T."/>
            <person name="Raney B.J."/>
            <person name="Ingham P.W."/>
            <person name="Tay A."/>
            <person name="Hillier L.W."/>
            <person name="Minx P."/>
            <person name="Boehm T."/>
            <person name="Wilson R.K."/>
            <person name="Brenner S."/>
            <person name="Warren W.C."/>
        </authorList>
    </citation>
    <scope>NUCLEOTIDE SEQUENCE [LARGE SCALE GENOMIC DNA]</scope>
</reference>
<dbReference type="SUPFAM" id="SSF110836">
    <property type="entry name" value="Hypothetical protein SAV1430"/>
    <property type="match status" value="1"/>
</dbReference>
<dbReference type="InParanoid" id="A0A4W3H1S6"/>
<comment type="subcellular location">
    <subcellularLocation>
        <location evidence="1">Mitochondrion</location>
    </subcellularLocation>
</comment>
<evidence type="ECO:0000256" key="10">
    <source>
        <dbReference type="ARBA" id="ARBA00062506"/>
    </source>
</evidence>
<dbReference type="PANTHER" id="PTHR11178">
    <property type="entry name" value="IRON-SULFUR CLUSTER SCAFFOLD PROTEIN NFU-RELATED"/>
    <property type="match status" value="1"/>
</dbReference>
<dbReference type="Gene3D" id="3.30.1370.70">
    <property type="entry name" value="Scaffold protein Nfu/NifU, N-terminal domain"/>
    <property type="match status" value="1"/>
</dbReference>
<feature type="domain" description="Scaffold protein Nfu/NifU N-terminal" evidence="12">
    <location>
        <begin position="74"/>
        <end position="160"/>
    </location>
</feature>
<evidence type="ECO:0000256" key="1">
    <source>
        <dbReference type="ARBA" id="ARBA00004173"/>
    </source>
</evidence>
<dbReference type="SUPFAM" id="SSF117916">
    <property type="entry name" value="Fe-S cluster assembly (FSCA) domain-like"/>
    <property type="match status" value="1"/>
</dbReference>
<keyword evidence="5" id="KW-0809">Transit peptide</keyword>
<evidence type="ECO:0000256" key="5">
    <source>
        <dbReference type="ARBA" id="ARBA00022946"/>
    </source>
</evidence>
<dbReference type="Gene3D" id="3.30.300.130">
    <property type="entry name" value="Fe-S cluster assembly (FSCA)"/>
    <property type="match status" value="1"/>
</dbReference>
<comment type="subunit">
    <text evidence="10">Monomer and homohexamer; the apo-NFU1 is a monomer, while the holo-NFU1 is a hexamer composed of a trimer of dimer that is probably linked by some 4Fe-4S cluster. Interacts with HIRA and EPM2A/laforin. Interacts with BOLA3. Interacts with HSPA9.</text>
</comment>
<dbReference type="InterPro" id="IPR001075">
    <property type="entry name" value="NIF_FeS_clus_asmbl_NifU_C"/>
</dbReference>
<evidence type="ECO:0000256" key="6">
    <source>
        <dbReference type="ARBA" id="ARBA00023004"/>
    </source>
</evidence>
<evidence type="ECO:0000256" key="2">
    <source>
        <dbReference type="ARBA" id="ARBA00006420"/>
    </source>
</evidence>
<evidence type="ECO:0000256" key="4">
    <source>
        <dbReference type="ARBA" id="ARBA00022723"/>
    </source>
</evidence>
<evidence type="ECO:0000256" key="8">
    <source>
        <dbReference type="ARBA" id="ARBA00023128"/>
    </source>
</evidence>
<dbReference type="OMA" id="MAAHVRW"/>
<dbReference type="GO" id="GO:0005506">
    <property type="term" value="F:iron ion binding"/>
    <property type="evidence" value="ECO:0007669"/>
    <property type="project" value="InterPro"/>
</dbReference>
<evidence type="ECO:0000256" key="9">
    <source>
        <dbReference type="ARBA" id="ARBA00057718"/>
    </source>
</evidence>
<keyword evidence="4" id="KW-0479">Metal-binding</keyword>
<reference evidence="13" key="4">
    <citation type="submission" date="2025-08" db="UniProtKB">
        <authorList>
            <consortium name="Ensembl"/>
        </authorList>
    </citation>
    <scope>IDENTIFICATION</scope>
</reference>
<dbReference type="PANTHER" id="PTHR11178:SF45">
    <property type="entry name" value="NFU1 IRON-SULFUR CLUSTER SCAFFOLD HOMOLOG, MITOCHONDRIAL"/>
    <property type="match status" value="1"/>
</dbReference>
<dbReference type="Proteomes" id="UP000314986">
    <property type="component" value="Unassembled WGS sequence"/>
</dbReference>
<proteinExistence type="inferred from homology"/>
<comment type="function">
    <text evidence="9">Iron-sulfur cluster scaffold protein which can assemble [4Fe-4S] clusters and deliver them to target proteins.</text>
</comment>
<name>A0A4W3H1S6_CALMI</name>
<dbReference type="Ensembl" id="ENSCMIT00000009536.1">
    <property type="protein sequence ID" value="ENSCMIP00000009280.1"/>
    <property type="gene ID" value="ENSCMIG00000004926.1"/>
</dbReference>
<dbReference type="Pfam" id="PF08712">
    <property type="entry name" value="Nfu_N"/>
    <property type="match status" value="1"/>
</dbReference>